<dbReference type="Pfam" id="PF02421">
    <property type="entry name" value="FeoB_N"/>
    <property type="match status" value="1"/>
</dbReference>
<evidence type="ECO:0000256" key="17">
    <source>
        <dbReference type="RuleBase" id="RU362098"/>
    </source>
</evidence>
<feature type="binding site" evidence="16">
    <location>
        <position position="140"/>
    </location>
    <ligand>
        <name>Mg(2+)</name>
        <dbReference type="ChEBI" id="CHEBI:18420"/>
        <label>2</label>
    </ligand>
</feature>
<evidence type="ECO:0000256" key="4">
    <source>
        <dbReference type="ARBA" id="ARBA00022475"/>
    </source>
</evidence>
<keyword evidence="16" id="KW-0479">Metal-binding</keyword>
<dbReference type="PANTHER" id="PTHR43185">
    <property type="entry name" value="FERROUS IRON TRANSPORT PROTEIN B"/>
    <property type="match status" value="1"/>
</dbReference>
<organism evidence="19 20">
    <name type="scientific">Lachnobacterium bovis DSM 14045</name>
    <dbReference type="NCBI Taxonomy" id="1122142"/>
    <lineage>
        <taxon>Bacteria</taxon>
        <taxon>Bacillati</taxon>
        <taxon>Bacillota</taxon>
        <taxon>Clostridia</taxon>
        <taxon>Lachnospirales</taxon>
        <taxon>Lachnospiraceae</taxon>
        <taxon>Lachnobacterium</taxon>
    </lineage>
</organism>
<feature type="transmembrane region" description="Helical" evidence="17">
    <location>
        <begin position="701"/>
        <end position="718"/>
    </location>
</feature>
<evidence type="ECO:0000256" key="9">
    <source>
        <dbReference type="ARBA" id="ARBA00022989"/>
    </source>
</evidence>
<dbReference type="InterPro" id="IPR005225">
    <property type="entry name" value="Small_GTP-bd"/>
</dbReference>
<feature type="transmembrane region" description="Helical" evidence="17">
    <location>
        <begin position="551"/>
        <end position="572"/>
    </location>
</feature>
<dbReference type="SUPFAM" id="SSF50037">
    <property type="entry name" value="C-terminal domain of transcriptional repressors"/>
    <property type="match status" value="1"/>
</dbReference>
<dbReference type="InterPro" id="IPR003373">
    <property type="entry name" value="Fe2_transport_prot-B"/>
</dbReference>
<dbReference type="Pfam" id="PF04023">
    <property type="entry name" value="FeoA"/>
    <property type="match status" value="1"/>
</dbReference>
<evidence type="ECO:0000256" key="3">
    <source>
        <dbReference type="ARBA" id="ARBA00022448"/>
    </source>
</evidence>
<evidence type="ECO:0000256" key="5">
    <source>
        <dbReference type="ARBA" id="ARBA00022496"/>
    </source>
</evidence>
<accession>A0A1H3L3Y5</accession>
<keyword evidence="7 17" id="KW-0812">Transmembrane</keyword>
<dbReference type="CDD" id="cd01879">
    <property type="entry name" value="FeoB"/>
    <property type="match status" value="1"/>
</dbReference>
<dbReference type="InterPro" id="IPR038157">
    <property type="entry name" value="FeoA_core_dom"/>
</dbReference>
<dbReference type="AlphaFoldDB" id="A0A1H3L3Y5"/>
<evidence type="ECO:0000256" key="15">
    <source>
        <dbReference type="PIRSR" id="PIRSR603373-1"/>
    </source>
</evidence>
<keyword evidence="4" id="KW-1003">Cell membrane</keyword>
<evidence type="ECO:0000256" key="7">
    <source>
        <dbReference type="ARBA" id="ARBA00022692"/>
    </source>
</evidence>
<proteinExistence type="inferred from homology"/>
<comment type="subcellular location">
    <subcellularLocation>
        <location evidence="2">Cell inner membrane</location>
        <topology evidence="2">Multi-pass membrane protein</topology>
    </subcellularLocation>
    <subcellularLocation>
        <location evidence="17">Cell membrane</location>
        <topology evidence="17">Multi-pass membrane protein</topology>
    </subcellularLocation>
</comment>
<dbReference type="Proteomes" id="UP000183918">
    <property type="component" value="Unassembled WGS sequence"/>
</dbReference>
<feature type="transmembrane region" description="Helical" evidence="17">
    <location>
        <begin position="730"/>
        <end position="750"/>
    </location>
</feature>
<dbReference type="InterPro" id="IPR011642">
    <property type="entry name" value="Gate_dom"/>
</dbReference>
<dbReference type="SUPFAM" id="SSF52540">
    <property type="entry name" value="P-loop containing nucleoside triphosphate hydrolases"/>
    <property type="match status" value="1"/>
</dbReference>
<feature type="transmembrane region" description="Helical" evidence="17">
    <location>
        <begin position="762"/>
        <end position="786"/>
    </location>
</feature>
<evidence type="ECO:0000256" key="6">
    <source>
        <dbReference type="ARBA" id="ARBA00022519"/>
    </source>
</evidence>
<dbReference type="SMART" id="SM00899">
    <property type="entry name" value="FeoA"/>
    <property type="match status" value="1"/>
</dbReference>
<dbReference type="InterPro" id="IPR030389">
    <property type="entry name" value="G_FEOB_dom"/>
</dbReference>
<evidence type="ECO:0000256" key="13">
    <source>
        <dbReference type="ARBA" id="ARBA00023136"/>
    </source>
</evidence>
<protein>
    <recommendedName>
        <fullName evidence="14 17">Ferrous iron transport protein B</fullName>
    </recommendedName>
</protein>
<keyword evidence="13 17" id="KW-0472">Membrane</keyword>
<evidence type="ECO:0000313" key="20">
    <source>
        <dbReference type="Proteomes" id="UP000183918"/>
    </source>
</evidence>
<dbReference type="GO" id="GO:0046914">
    <property type="term" value="F:transition metal ion binding"/>
    <property type="evidence" value="ECO:0007669"/>
    <property type="project" value="InterPro"/>
</dbReference>
<dbReference type="OrthoDB" id="9809127at2"/>
<evidence type="ECO:0000256" key="1">
    <source>
        <dbReference type="ARBA" id="ARBA00003926"/>
    </source>
</evidence>
<keyword evidence="9 17" id="KW-1133">Transmembrane helix</keyword>
<keyword evidence="20" id="KW-1185">Reference proteome</keyword>
<feature type="binding site" evidence="15">
    <location>
        <begin position="260"/>
        <end position="262"/>
    </location>
    <ligand>
        <name>GTP</name>
        <dbReference type="ChEBI" id="CHEBI:37565"/>
        <label>1</label>
    </ligand>
</feature>
<dbReference type="PRINTS" id="PR00326">
    <property type="entry name" value="GTP1OBG"/>
</dbReference>
<keyword evidence="8 15" id="KW-0547">Nucleotide-binding</keyword>
<feature type="transmembrane region" description="Helical" evidence="17">
    <location>
        <begin position="578"/>
        <end position="597"/>
    </location>
</feature>
<dbReference type="Gene3D" id="3.40.50.300">
    <property type="entry name" value="P-loop containing nucleotide triphosphate hydrolases"/>
    <property type="match status" value="1"/>
</dbReference>
<dbReference type="RefSeq" id="WP_074718386.1">
    <property type="nucleotide sequence ID" value="NZ_FNPG01000023.1"/>
</dbReference>
<feature type="transmembrane region" description="Helical" evidence="17">
    <location>
        <begin position="468"/>
        <end position="489"/>
    </location>
</feature>
<dbReference type="STRING" id="1122142.SAMN02910414_01893"/>
<feature type="binding site" evidence="16">
    <location>
        <position position="137"/>
    </location>
    <ligand>
        <name>Mg(2+)</name>
        <dbReference type="ChEBI" id="CHEBI:18420"/>
        <label>2</label>
    </ligand>
</feature>
<feature type="transmembrane region" description="Helical" evidence="17">
    <location>
        <begin position="519"/>
        <end position="539"/>
    </location>
</feature>
<dbReference type="Pfam" id="PF07670">
    <property type="entry name" value="Gate"/>
    <property type="match status" value="2"/>
</dbReference>
<name>A0A1H3L3Y5_9FIRM</name>
<dbReference type="Pfam" id="PF17910">
    <property type="entry name" value="FeoB_Cyto"/>
    <property type="match status" value="1"/>
</dbReference>
<feature type="binding site" evidence="15">
    <location>
        <begin position="151"/>
        <end position="155"/>
    </location>
    <ligand>
        <name>GTP</name>
        <dbReference type="ChEBI" id="CHEBI:37565"/>
        <label>1</label>
    </ligand>
</feature>
<evidence type="ECO:0000256" key="11">
    <source>
        <dbReference type="ARBA" id="ARBA00023065"/>
    </source>
</evidence>
<keyword evidence="5 17" id="KW-0410">Iron transport</keyword>
<keyword evidence="12 15" id="KW-0342">GTP-binding</keyword>
<dbReference type="PROSITE" id="PS51711">
    <property type="entry name" value="G_FEOB"/>
    <property type="match status" value="1"/>
</dbReference>
<comment type="similarity">
    <text evidence="17">Belongs to the TRAFAC class TrmE-Era-EngA-EngB-Septin-like GTPase superfamily. FeoB GTPase (TC 9.A.8) family.</text>
</comment>
<feature type="transmembrane region" description="Helical" evidence="17">
    <location>
        <begin position="407"/>
        <end position="432"/>
    </location>
</feature>
<dbReference type="GO" id="GO:0005886">
    <property type="term" value="C:plasma membrane"/>
    <property type="evidence" value="ECO:0007669"/>
    <property type="project" value="UniProtKB-SubCell"/>
</dbReference>
<sequence length="787" mass="86829">MNLRELEIGKSATIKSVGGSGALRQHFLDMGIIPGSDVSLIKYAPLGDPMELTVSGYSLTIRLADAEKIEIENVRNTSEVIEKRKKDLKKDIPHPLIGEDVNTNEHRKEHKEKKAIKGKLTFALVGNQNCGKTTLFNQLTGANQHVGNFPGVTVDRKSGAIKGHPDTEVVDLPGIYSMSPYTSEEVVSRRFVLEEKPSAIINIVDATNIERNLYLTMQLLELNIPVVIALNMMDEMKGNGGSVNINLLEKLIQVPVVPISAAKNQGVDELITHALHIAKYNEKPGREDFCVKEDHGGAVHRARHAIMSIIEDHVEKEDIPIQFAASKIIEGDSLVRESINLHKSDAQTIENIISQMEEERGLDRAAAIADMRFKFIYRICSQTVIKPKESKEQARSRKLDKFFTGKWTAIPAFIGIMMIVFYLTFNVIGAFFQGILETVISFLTEKIDELLTAADVAKPIHSLITDGICTGVGSVLSFVPIIVILYFFLSLLEDSGYMARVAFVMDKLLRKIGLSGRSIVPMLIGFGCSVPAIMATRTLPSDRDRKMTRILIPFMSCSAKMPIYSFFAAAFFPEYAPLVMIFLYITGIVVAIIVAIAGKNSFFKGEAVPFVMELPNYRLPGVKNVIMLMWDKAKDFIQRAFTVIFIGTIIVWFLQNFNLSFKMVTDSEESILALIAGVVAPIFAPLGFGNWKAVTSLISGFLAKESVVSTLTVLFGGTNGIKTGMTGLEALTFLVFCLLYTPCVAAIATVKKESGRLSALKMVVFQCVIAWIIAYLIHTLGMVILAI</sequence>
<dbReference type="Gene3D" id="1.10.287.1770">
    <property type="match status" value="1"/>
</dbReference>
<dbReference type="InterPro" id="IPR041069">
    <property type="entry name" value="FeoB_Cyto"/>
</dbReference>
<dbReference type="InterPro" id="IPR006073">
    <property type="entry name" value="GTP-bd"/>
</dbReference>
<gene>
    <name evidence="19" type="ORF">SAMN02910414_01893</name>
</gene>
<evidence type="ECO:0000256" key="16">
    <source>
        <dbReference type="PIRSR" id="PIRSR603373-2"/>
    </source>
</evidence>
<dbReference type="InterPro" id="IPR027417">
    <property type="entry name" value="P-loop_NTPase"/>
</dbReference>
<feature type="binding site" evidence="15">
    <location>
        <begin position="231"/>
        <end position="234"/>
    </location>
    <ligand>
        <name>GTP</name>
        <dbReference type="ChEBI" id="CHEBI:37565"/>
        <label>1</label>
    </ligand>
</feature>
<evidence type="ECO:0000256" key="8">
    <source>
        <dbReference type="ARBA" id="ARBA00022741"/>
    </source>
</evidence>
<dbReference type="EMBL" id="FNPG01000023">
    <property type="protein sequence ID" value="SDY58624.1"/>
    <property type="molecule type" value="Genomic_DNA"/>
</dbReference>
<feature type="binding site" evidence="15">
    <location>
        <begin position="171"/>
        <end position="174"/>
    </location>
    <ligand>
        <name>GTP</name>
        <dbReference type="ChEBI" id="CHEBI:37565"/>
        <label>1</label>
    </ligand>
</feature>
<keyword evidence="10 17" id="KW-0408">Iron</keyword>
<keyword evidence="16" id="KW-0460">Magnesium</keyword>
<dbReference type="GO" id="GO:0015093">
    <property type="term" value="F:ferrous iron transmembrane transporter activity"/>
    <property type="evidence" value="ECO:0007669"/>
    <property type="project" value="UniProtKB-UniRule"/>
</dbReference>
<dbReference type="NCBIfam" id="TIGR00231">
    <property type="entry name" value="small_GTP"/>
    <property type="match status" value="1"/>
</dbReference>
<dbReference type="InterPro" id="IPR007167">
    <property type="entry name" value="Fe-transptr_FeoA-like"/>
</dbReference>
<dbReference type="NCBIfam" id="TIGR00437">
    <property type="entry name" value="feoB"/>
    <property type="match status" value="1"/>
</dbReference>
<dbReference type="Pfam" id="PF07664">
    <property type="entry name" value="FeoB_C"/>
    <property type="match status" value="1"/>
</dbReference>
<dbReference type="GO" id="GO:0005525">
    <property type="term" value="F:GTP binding"/>
    <property type="evidence" value="ECO:0007669"/>
    <property type="project" value="UniProtKB-KW"/>
</dbReference>
<feature type="binding site" evidence="15">
    <location>
        <begin position="126"/>
        <end position="133"/>
    </location>
    <ligand>
        <name>GTP</name>
        <dbReference type="ChEBI" id="CHEBI:37565"/>
        <label>1</label>
    </ligand>
</feature>
<evidence type="ECO:0000256" key="10">
    <source>
        <dbReference type="ARBA" id="ARBA00023004"/>
    </source>
</evidence>
<dbReference type="InterPro" id="IPR011640">
    <property type="entry name" value="Fe2_transport_prot_B_C"/>
</dbReference>
<reference evidence="19 20" key="1">
    <citation type="submission" date="2016-10" db="EMBL/GenBank/DDBJ databases">
        <authorList>
            <person name="de Groot N.N."/>
        </authorList>
    </citation>
    <scope>NUCLEOTIDE SEQUENCE [LARGE SCALE GENOMIC DNA]</scope>
    <source>
        <strain evidence="19 20">DSM 14045</strain>
    </source>
</reference>
<feature type="binding site" evidence="16">
    <location>
        <position position="141"/>
    </location>
    <ligand>
        <name>Mg(2+)</name>
        <dbReference type="ChEBI" id="CHEBI:18420"/>
        <label>2</label>
    </ligand>
</feature>
<evidence type="ECO:0000313" key="19">
    <source>
        <dbReference type="EMBL" id="SDY58624.1"/>
    </source>
</evidence>
<dbReference type="Gene3D" id="2.30.30.90">
    <property type="match status" value="1"/>
</dbReference>
<feature type="transmembrane region" description="Helical" evidence="17">
    <location>
        <begin position="636"/>
        <end position="655"/>
    </location>
</feature>
<evidence type="ECO:0000256" key="12">
    <source>
        <dbReference type="ARBA" id="ARBA00023134"/>
    </source>
</evidence>
<evidence type="ECO:0000256" key="2">
    <source>
        <dbReference type="ARBA" id="ARBA00004429"/>
    </source>
</evidence>
<feature type="domain" description="FeoB-type G" evidence="18">
    <location>
        <begin position="119"/>
        <end position="280"/>
    </location>
</feature>
<keyword evidence="3 17" id="KW-0813">Transport</keyword>
<dbReference type="PANTHER" id="PTHR43185:SF1">
    <property type="entry name" value="FE(2+) TRANSPORTER FEOB"/>
    <property type="match status" value="1"/>
</dbReference>
<evidence type="ECO:0000256" key="14">
    <source>
        <dbReference type="NCBIfam" id="TIGR00437"/>
    </source>
</evidence>
<keyword evidence="6" id="KW-0997">Cell inner membrane</keyword>
<feature type="transmembrane region" description="Helical" evidence="17">
    <location>
        <begin position="670"/>
        <end position="689"/>
    </location>
</feature>
<keyword evidence="11" id="KW-0406">Ion transport</keyword>
<dbReference type="InterPro" id="IPR050860">
    <property type="entry name" value="FeoB_GTPase"/>
</dbReference>
<dbReference type="InterPro" id="IPR008988">
    <property type="entry name" value="Transcriptional_repressor_C"/>
</dbReference>
<dbReference type="FunFam" id="3.40.50.300:FF:000426">
    <property type="entry name" value="Ferrous iron transport protein B"/>
    <property type="match status" value="1"/>
</dbReference>
<evidence type="ECO:0000259" key="18">
    <source>
        <dbReference type="PROSITE" id="PS51711"/>
    </source>
</evidence>
<comment type="function">
    <text evidence="1 17">Probable transporter of a GTP-driven Fe(2+) uptake system.</text>
</comment>